<name>A0A654ZU67_MYCTX</name>
<reference evidence="2 3" key="1">
    <citation type="submission" date="2015-03" db="EMBL/GenBank/DDBJ databases">
        <authorList>
            <consortium name="Pathogen Informatics"/>
        </authorList>
    </citation>
    <scope>NUCLEOTIDE SEQUENCE [LARGE SCALE GENOMIC DNA]</scope>
    <source>
        <strain evidence="2 3">Bir 187</strain>
    </source>
</reference>
<evidence type="ECO:0000313" key="3">
    <source>
        <dbReference type="Proteomes" id="UP000049023"/>
    </source>
</evidence>
<accession>A0A654ZU67</accession>
<evidence type="ECO:0000313" key="2">
    <source>
        <dbReference type="EMBL" id="CKR16554.1"/>
    </source>
</evidence>
<organism evidence="2 3">
    <name type="scientific">Mycobacterium tuberculosis</name>
    <dbReference type="NCBI Taxonomy" id="1773"/>
    <lineage>
        <taxon>Bacteria</taxon>
        <taxon>Bacillati</taxon>
        <taxon>Actinomycetota</taxon>
        <taxon>Actinomycetes</taxon>
        <taxon>Mycobacteriales</taxon>
        <taxon>Mycobacteriaceae</taxon>
        <taxon>Mycobacterium</taxon>
        <taxon>Mycobacterium tuberculosis complex</taxon>
    </lineage>
</organism>
<gene>
    <name evidence="2" type="ORF">ERS027661_00712</name>
</gene>
<protein>
    <submittedName>
        <fullName evidence="2">Uncharacterized protein</fullName>
    </submittedName>
</protein>
<dbReference type="AlphaFoldDB" id="A0A654ZU67"/>
<evidence type="ECO:0000256" key="1">
    <source>
        <dbReference type="SAM" id="MobiDB-lite"/>
    </source>
</evidence>
<sequence length="105" mass="11191">MSQATAPLSAPATRPANSQVMARSWRRSGSGLALASARPSITPHTTPPIAKSSSSTRLISPDSICHALINAPWNRRRTTIAAANANPRSIQLVMGIQRSEYRQGS</sequence>
<feature type="region of interest" description="Disordered" evidence="1">
    <location>
        <begin position="1"/>
        <end position="56"/>
    </location>
</feature>
<dbReference type="Proteomes" id="UP000049023">
    <property type="component" value="Unassembled WGS sequence"/>
</dbReference>
<proteinExistence type="predicted"/>
<dbReference type="EMBL" id="CNFU01000096">
    <property type="protein sequence ID" value="CKR16554.1"/>
    <property type="molecule type" value="Genomic_DNA"/>
</dbReference>